<evidence type="ECO:0000313" key="10">
    <source>
        <dbReference type="Proteomes" id="UP000230069"/>
    </source>
</evidence>
<name>A0A2G5CBW4_AQUCA</name>
<keyword evidence="10" id="KW-1185">Reference proteome</keyword>
<evidence type="ECO:0000256" key="7">
    <source>
        <dbReference type="ARBA" id="ARBA00023242"/>
    </source>
</evidence>
<dbReference type="Proteomes" id="UP000230069">
    <property type="component" value="Unassembled WGS sequence"/>
</dbReference>
<evidence type="ECO:0000256" key="4">
    <source>
        <dbReference type="ARBA" id="ARBA00022691"/>
    </source>
</evidence>
<organism evidence="9 10">
    <name type="scientific">Aquilegia coerulea</name>
    <name type="common">Rocky mountain columbine</name>
    <dbReference type="NCBI Taxonomy" id="218851"/>
    <lineage>
        <taxon>Eukaryota</taxon>
        <taxon>Viridiplantae</taxon>
        <taxon>Streptophyta</taxon>
        <taxon>Embryophyta</taxon>
        <taxon>Tracheophyta</taxon>
        <taxon>Spermatophyta</taxon>
        <taxon>Magnoliopsida</taxon>
        <taxon>Ranunculales</taxon>
        <taxon>Ranunculaceae</taxon>
        <taxon>Thalictroideae</taxon>
        <taxon>Aquilegia</taxon>
    </lineage>
</organism>
<feature type="domain" description="SAM-dependent MTase DRM-type" evidence="8">
    <location>
        <begin position="1"/>
        <end position="70"/>
    </location>
</feature>
<proteinExistence type="predicted"/>
<dbReference type="PANTHER" id="PTHR23068">
    <property type="entry name" value="DNA CYTOSINE-5- -METHYLTRANSFERASE 3-RELATED"/>
    <property type="match status" value="1"/>
</dbReference>
<accession>A0A2G5CBW4</accession>
<dbReference type="PANTHER" id="PTHR23068:SF11">
    <property type="entry name" value="INACTIVE DNA (CYTOSINE-5)-METHYLTRANSFERASE DRM3-RELATED"/>
    <property type="match status" value="1"/>
</dbReference>
<protein>
    <recommendedName>
        <fullName evidence="8">SAM-dependent MTase DRM-type domain-containing protein</fullName>
    </recommendedName>
</protein>
<evidence type="ECO:0000256" key="1">
    <source>
        <dbReference type="ARBA" id="ARBA00004123"/>
    </source>
</evidence>
<dbReference type="InParanoid" id="A0A2G5CBW4"/>
<evidence type="ECO:0000256" key="3">
    <source>
        <dbReference type="ARBA" id="ARBA00022679"/>
    </source>
</evidence>
<keyword evidence="5" id="KW-0677">Repeat</keyword>
<dbReference type="GO" id="GO:0032259">
    <property type="term" value="P:methylation"/>
    <property type="evidence" value="ECO:0007669"/>
    <property type="project" value="UniProtKB-KW"/>
</dbReference>
<dbReference type="InterPro" id="IPR030380">
    <property type="entry name" value="SAM_MeTfrase_DRM"/>
</dbReference>
<reference evidence="9 10" key="1">
    <citation type="submission" date="2017-09" db="EMBL/GenBank/DDBJ databases">
        <title>WGS assembly of Aquilegia coerulea Goldsmith.</title>
        <authorList>
            <person name="Hodges S."/>
            <person name="Kramer E."/>
            <person name="Nordborg M."/>
            <person name="Tomkins J."/>
            <person name="Borevitz J."/>
            <person name="Derieg N."/>
            <person name="Yan J."/>
            <person name="Mihaltcheva S."/>
            <person name="Hayes R.D."/>
            <person name="Rokhsar D."/>
        </authorList>
    </citation>
    <scope>NUCLEOTIDE SEQUENCE [LARGE SCALE GENOMIC DNA]</scope>
    <source>
        <strain evidence="10">cv. Goldsmith</strain>
    </source>
</reference>
<dbReference type="EMBL" id="KZ305084">
    <property type="protein sequence ID" value="PIA28772.1"/>
    <property type="molecule type" value="Genomic_DNA"/>
</dbReference>
<keyword evidence="7" id="KW-0539">Nucleus</keyword>
<dbReference type="GO" id="GO:0008168">
    <property type="term" value="F:methyltransferase activity"/>
    <property type="evidence" value="ECO:0007669"/>
    <property type="project" value="UniProtKB-KW"/>
</dbReference>
<keyword evidence="4" id="KW-0949">S-adenosyl-L-methionine</keyword>
<evidence type="ECO:0000256" key="2">
    <source>
        <dbReference type="ARBA" id="ARBA00022603"/>
    </source>
</evidence>
<keyword evidence="3" id="KW-0808">Transferase</keyword>
<sequence length="70" mass="8185">MEARRPCIFYGNVLDASHETWKRISQFLYAIAPEYVNTQFFLALSRKEGYIHNLPKDYRSNLFPAVTGDN</sequence>
<keyword evidence="2" id="KW-0489">Methyltransferase</keyword>
<gene>
    <name evidence="9" type="ORF">AQUCO_06700054v1</name>
</gene>
<evidence type="ECO:0000259" key="8">
    <source>
        <dbReference type="PROSITE" id="PS51680"/>
    </source>
</evidence>
<dbReference type="STRING" id="218851.A0A2G5CBW4"/>
<evidence type="ECO:0000256" key="5">
    <source>
        <dbReference type="ARBA" id="ARBA00022737"/>
    </source>
</evidence>
<dbReference type="PROSITE" id="PS51680">
    <property type="entry name" value="SAM_MT_DRM"/>
    <property type="match status" value="1"/>
</dbReference>
<dbReference type="AlphaFoldDB" id="A0A2G5CBW4"/>
<dbReference type="GO" id="GO:0005634">
    <property type="term" value="C:nucleus"/>
    <property type="evidence" value="ECO:0007669"/>
    <property type="project" value="UniProtKB-SubCell"/>
</dbReference>
<dbReference type="GO" id="GO:0003677">
    <property type="term" value="F:DNA binding"/>
    <property type="evidence" value="ECO:0007669"/>
    <property type="project" value="UniProtKB-KW"/>
</dbReference>
<keyword evidence="6" id="KW-0238">DNA-binding</keyword>
<evidence type="ECO:0000256" key="6">
    <source>
        <dbReference type="ARBA" id="ARBA00023125"/>
    </source>
</evidence>
<dbReference type="InterPro" id="IPR050390">
    <property type="entry name" value="C5-Methyltransferase"/>
</dbReference>
<comment type="subcellular location">
    <subcellularLocation>
        <location evidence="1">Nucleus</location>
    </subcellularLocation>
</comment>
<evidence type="ECO:0000313" key="9">
    <source>
        <dbReference type="EMBL" id="PIA28772.1"/>
    </source>
</evidence>